<feature type="region of interest" description="Disordered" evidence="6">
    <location>
        <begin position="164"/>
        <end position="285"/>
    </location>
</feature>
<dbReference type="InterPro" id="IPR007860">
    <property type="entry name" value="DNA_mmatch_repair_MutS_con_dom"/>
</dbReference>
<dbReference type="GO" id="GO:0005524">
    <property type="term" value="F:ATP binding"/>
    <property type="evidence" value="ECO:0007669"/>
    <property type="project" value="UniProtKB-KW"/>
</dbReference>
<feature type="transmembrane region" description="Helical" evidence="7">
    <location>
        <begin position="47"/>
        <end position="70"/>
    </location>
</feature>
<feature type="domain" description="DNA mismatch repair proteins mutS family" evidence="9">
    <location>
        <begin position="772"/>
        <end position="925"/>
    </location>
</feature>
<comment type="caution">
    <text evidence="10">The sequence shown here is derived from an EMBL/GenBank/DDBJ whole genome shotgun (WGS) entry which is preliminary data.</text>
</comment>
<dbReference type="Gene3D" id="3.30.420.110">
    <property type="entry name" value="MutS, connector domain"/>
    <property type="match status" value="1"/>
</dbReference>
<feature type="compositionally biased region" description="Polar residues" evidence="6">
    <location>
        <begin position="170"/>
        <end position="180"/>
    </location>
</feature>
<dbReference type="SUPFAM" id="SSF52540">
    <property type="entry name" value="P-loop containing nucleoside triphosphate hydrolases"/>
    <property type="match status" value="1"/>
</dbReference>
<dbReference type="GO" id="GO:0030983">
    <property type="term" value="F:mismatched DNA binding"/>
    <property type="evidence" value="ECO:0007669"/>
    <property type="project" value="InterPro"/>
</dbReference>
<evidence type="ECO:0000259" key="9">
    <source>
        <dbReference type="SMART" id="SM00534"/>
    </source>
</evidence>
<feature type="compositionally biased region" description="Polar residues" evidence="6">
    <location>
        <begin position="206"/>
        <end position="217"/>
    </location>
</feature>
<sequence>MWDISVYSKDFNTDLASAQALVSSKVVGGSEPCYYDPNRVSTVAFSISYTVGSWVGFGFVALIMLIVLIYGTKIFICDRYFSHYPHAANIFIWFGVLLPFGLFLPLRIAARVDEGTKNDFLIVMLVCIVIGIVPLGIAKWKHRNDECDDSECVEKVVRITKPGAMIPGDYSSTQKLNECSPQQYQPPNIPPPLQNGYRSADYAPSNGYSGQPDSSIVYQPPTIPPPGNYQPPSGPPPENYQPPTIPPPGNYQPPPGVYQPPNGPPSDYSSPYPPVQNNGADFKPHETEPLITSQIRPSTSKSLSQYGTRPSTAISQTSNSNIIVVISEARGAYSEIGLVSIDLKTSICQITQYADTASFVHTIHKLSILNPAKVVFSKSCIDPPTLLYQAITNQVEPNIYPAERNWFNQENGLETLKQYSIKEINFSINEKYFALSAISALFKYIENTQNLLFKNHSVKFNYESIDGTMFIDSTTATLLELVANRFEKKKGCLLGLLNKTKTGMGARLLKSNIIQPLRDLETIKDRQEAIKEIFQSESLLYDLSRDLSEIPDLNKTITAMIQIPKKITTKFSEQSINRVLAIKFALQKTQILAESMSRVQSTLLVKIHKAKFEKTPIGLRNQRCFAVKSQLNQMLDVARQTYKEGTDDIHELIQYYFDTFELKIELKFNQEDGYFMSIADNQLKDSLPAVFINPQKRNSKVAFTSMQMVHLNMRIKESLREIYLMSEDKIANQDGYTIPEFTDTLAFKNSRHPVMEKELMFNPNDAFADSQSRLQIIGGSNMSGKSTYLNQIALIVIMAQIGSYVPCEFATIRMTDKLLARIGHDDSYHAQISSFTNEMHETSFILDNFTDQSLAFVFFASHFDKVHKFLSISPNTLILHFQDPNTVDGYKIKGGECLGEHYGIDLAKKAGFEHKTCALAFDISQQLNSTWKELHENNPEYLRLKALATKQQVPFTNQVGPSVDSNTESFQLIRVEFEAESDPTPERLFRKINVMCDL</sequence>
<evidence type="ECO:0000256" key="3">
    <source>
        <dbReference type="ARBA" id="ARBA00022840"/>
    </source>
</evidence>
<dbReference type="InterPro" id="IPR007696">
    <property type="entry name" value="DNA_mismatch_repair_MutS_core"/>
</dbReference>
<dbReference type="GO" id="GO:0140664">
    <property type="term" value="F:ATP-dependent DNA damage sensor activity"/>
    <property type="evidence" value="ECO:0007669"/>
    <property type="project" value="InterPro"/>
</dbReference>
<keyword evidence="5" id="KW-0469">Meiosis</keyword>
<dbReference type="Gene3D" id="1.10.1420.10">
    <property type="match status" value="2"/>
</dbReference>
<dbReference type="SUPFAM" id="SSF53150">
    <property type="entry name" value="DNA repair protein MutS, domain II"/>
    <property type="match status" value="1"/>
</dbReference>
<dbReference type="SMART" id="SM00533">
    <property type="entry name" value="MUTSd"/>
    <property type="match status" value="1"/>
</dbReference>
<protein>
    <submittedName>
        <fullName evidence="10">MutS protein msh4</fullName>
    </submittedName>
</protein>
<dbReference type="GO" id="GO:0005634">
    <property type="term" value="C:nucleus"/>
    <property type="evidence" value="ECO:0007669"/>
    <property type="project" value="TreeGrafter"/>
</dbReference>
<evidence type="ECO:0000256" key="2">
    <source>
        <dbReference type="ARBA" id="ARBA00022741"/>
    </source>
</evidence>
<dbReference type="InterPro" id="IPR036678">
    <property type="entry name" value="MutS_con_dom_sf"/>
</dbReference>
<evidence type="ECO:0000313" key="11">
    <source>
        <dbReference type="Proteomes" id="UP001210925"/>
    </source>
</evidence>
<evidence type="ECO:0000256" key="1">
    <source>
        <dbReference type="ARBA" id="ARBA00006271"/>
    </source>
</evidence>
<dbReference type="PANTHER" id="PTHR11361">
    <property type="entry name" value="DNA MISMATCH REPAIR PROTEIN MUTS FAMILY MEMBER"/>
    <property type="match status" value="1"/>
</dbReference>
<gene>
    <name evidence="10" type="primary">MSH4</name>
    <name evidence="10" type="ORF">HK103_005967</name>
</gene>
<dbReference type="InterPro" id="IPR036187">
    <property type="entry name" value="DNA_mismatch_repair_MutS_sf"/>
</dbReference>
<dbReference type="PANTHER" id="PTHR11361:SF21">
    <property type="entry name" value="MUTS PROTEIN HOMOLOG 4"/>
    <property type="match status" value="1"/>
</dbReference>
<dbReference type="Pfam" id="PF05192">
    <property type="entry name" value="MutS_III"/>
    <property type="match status" value="1"/>
</dbReference>
<keyword evidence="11" id="KW-1185">Reference proteome</keyword>
<dbReference type="InterPro" id="IPR045076">
    <property type="entry name" value="MutS"/>
</dbReference>
<evidence type="ECO:0000259" key="8">
    <source>
        <dbReference type="SMART" id="SM00533"/>
    </source>
</evidence>
<accession>A0AAD5YAS6</accession>
<dbReference type="Proteomes" id="UP001210925">
    <property type="component" value="Unassembled WGS sequence"/>
</dbReference>
<feature type="domain" description="DNA mismatch repair protein MutS core" evidence="8">
    <location>
        <begin position="488"/>
        <end position="758"/>
    </location>
</feature>
<dbReference type="EMBL" id="JADGKB010000006">
    <property type="protein sequence ID" value="KAJ3261359.1"/>
    <property type="molecule type" value="Genomic_DNA"/>
</dbReference>
<dbReference type="GO" id="GO:0006298">
    <property type="term" value="P:mismatch repair"/>
    <property type="evidence" value="ECO:0007669"/>
    <property type="project" value="InterPro"/>
</dbReference>
<evidence type="ECO:0000256" key="4">
    <source>
        <dbReference type="ARBA" id="ARBA00023125"/>
    </source>
</evidence>
<feature type="compositionally biased region" description="Pro residues" evidence="6">
    <location>
        <begin position="221"/>
        <end position="264"/>
    </location>
</feature>
<comment type="similarity">
    <text evidence="1">Belongs to the DNA mismatch repair MutS family.</text>
</comment>
<dbReference type="SMART" id="SM00534">
    <property type="entry name" value="MUTSac"/>
    <property type="match status" value="1"/>
</dbReference>
<keyword evidence="2" id="KW-0547">Nucleotide-binding</keyword>
<keyword evidence="4" id="KW-0238">DNA-binding</keyword>
<feature type="transmembrane region" description="Helical" evidence="7">
    <location>
        <begin position="90"/>
        <end position="108"/>
    </location>
</feature>
<evidence type="ECO:0000256" key="5">
    <source>
        <dbReference type="ARBA" id="ARBA00023254"/>
    </source>
</evidence>
<evidence type="ECO:0000313" key="10">
    <source>
        <dbReference type="EMBL" id="KAJ3261359.1"/>
    </source>
</evidence>
<keyword evidence="7" id="KW-1133">Transmembrane helix</keyword>
<keyword evidence="3" id="KW-0067">ATP-binding</keyword>
<dbReference type="Pfam" id="PF05188">
    <property type="entry name" value="MutS_II"/>
    <property type="match status" value="1"/>
</dbReference>
<keyword evidence="7" id="KW-0472">Membrane</keyword>
<name>A0AAD5YAS6_9FUNG</name>
<evidence type="ECO:0000256" key="7">
    <source>
        <dbReference type="SAM" id="Phobius"/>
    </source>
</evidence>
<dbReference type="SUPFAM" id="SSF48334">
    <property type="entry name" value="DNA repair protein MutS, domain III"/>
    <property type="match status" value="1"/>
</dbReference>
<dbReference type="InterPro" id="IPR000432">
    <property type="entry name" value="DNA_mismatch_repair_MutS_C"/>
</dbReference>
<dbReference type="InterPro" id="IPR027417">
    <property type="entry name" value="P-loop_NTPase"/>
</dbReference>
<dbReference type="Gene3D" id="3.40.50.300">
    <property type="entry name" value="P-loop containing nucleotide triphosphate hydrolases"/>
    <property type="match status" value="2"/>
</dbReference>
<proteinExistence type="inferred from homology"/>
<dbReference type="Pfam" id="PF00488">
    <property type="entry name" value="MutS_V"/>
    <property type="match status" value="1"/>
</dbReference>
<reference evidence="10" key="1">
    <citation type="submission" date="2020-05" db="EMBL/GenBank/DDBJ databases">
        <title>Phylogenomic resolution of chytrid fungi.</title>
        <authorList>
            <person name="Stajich J.E."/>
            <person name="Amses K."/>
            <person name="Simmons R."/>
            <person name="Seto K."/>
            <person name="Myers J."/>
            <person name="Bonds A."/>
            <person name="Quandt C.A."/>
            <person name="Barry K."/>
            <person name="Liu P."/>
            <person name="Grigoriev I."/>
            <person name="Longcore J.E."/>
            <person name="James T.Y."/>
        </authorList>
    </citation>
    <scope>NUCLEOTIDE SEQUENCE</scope>
    <source>
        <strain evidence="10">PLAUS21</strain>
    </source>
</reference>
<organism evidence="10 11">
    <name type="scientific">Boothiomyces macroporosus</name>
    <dbReference type="NCBI Taxonomy" id="261099"/>
    <lineage>
        <taxon>Eukaryota</taxon>
        <taxon>Fungi</taxon>
        <taxon>Fungi incertae sedis</taxon>
        <taxon>Chytridiomycota</taxon>
        <taxon>Chytridiomycota incertae sedis</taxon>
        <taxon>Chytridiomycetes</taxon>
        <taxon>Rhizophydiales</taxon>
        <taxon>Terramycetaceae</taxon>
        <taxon>Boothiomyces</taxon>
    </lineage>
</organism>
<dbReference type="AlphaFoldDB" id="A0AAD5YAS6"/>
<keyword evidence="7" id="KW-0812">Transmembrane</keyword>
<dbReference type="GO" id="GO:0007131">
    <property type="term" value="P:reciprocal meiotic recombination"/>
    <property type="evidence" value="ECO:0007669"/>
    <property type="project" value="TreeGrafter"/>
</dbReference>
<evidence type="ECO:0000256" key="6">
    <source>
        <dbReference type="SAM" id="MobiDB-lite"/>
    </source>
</evidence>
<feature type="transmembrane region" description="Helical" evidence="7">
    <location>
        <begin position="120"/>
        <end position="140"/>
    </location>
</feature>